<dbReference type="SMART" id="SM00420">
    <property type="entry name" value="HTH_DEOR"/>
    <property type="match status" value="1"/>
</dbReference>
<accession>A0ABY4RYH7</accession>
<gene>
    <name evidence="5" type="primary">srlR_3</name>
    <name evidence="5" type="ORF">SK3146_05886</name>
</gene>
<dbReference type="Gene3D" id="3.40.50.1360">
    <property type="match status" value="1"/>
</dbReference>
<protein>
    <submittedName>
        <fullName evidence="5">Glucitol operon repressor</fullName>
    </submittedName>
</protein>
<keyword evidence="2" id="KW-0238">DNA-binding</keyword>
<dbReference type="InterPro" id="IPR001034">
    <property type="entry name" value="DeoR_HTH"/>
</dbReference>
<dbReference type="InterPro" id="IPR036388">
    <property type="entry name" value="WH-like_DNA-bd_sf"/>
</dbReference>
<dbReference type="PANTHER" id="PTHR30363:SF44">
    <property type="entry name" value="AGA OPERON TRANSCRIPTIONAL REPRESSOR-RELATED"/>
    <property type="match status" value="1"/>
</dbReference>
<dbReference type="InterPro" id="IPR036390">
    <property type="entry name" value="WH_DNA-bd_sf"/>
</dbReference>
<dbReference type="SMART" id="SM01134">
    <property type="entry name" value="DeoRC"/>
    <property type="match status" value="1"/>
</dbReference>
<dbReference type="InterPro" id="IPR037171">
    <property type="entry name" value="NagB/RpiA_transferase-like"/>
</dbReference>
<dbReference type="EMBL" id="CP027059">
    <property type="protein sequence ID" value="UQZ86593.1"/>
    <property type="molecule type" value="Genomic_DNA"/>
</dbReference>
<proteinExistence type="predicted"/>
<organism evidence="5 6">
    <name type="scientific">Paenibacillus konkukensis</name>
    <dbReference type="NCBI Taxonomy" id="2020716"/>
    <lineage>
        <taxon>Bacteria</taxon>
        <taxon>Bacillati</taxon>
        <taxon>Bacillota</taxon>
        <taxon>Bacilli</taxon>
        <taxon>Bacillales</taxon>
        <taxon>Paenibacillaceae</taxon>
        <taxon>Paenibacillus</taxon>
    </lineage>
</organism>
<dbReference type="PROSITE" id="PS51000">
    <property type="entry name" value="HTH_DEOR_2"/>
    <property type="match status" value="1"/>
</dbReference>
<dbReference type="Gene3D" id="1.10.10.10">
    <property type="entry name" value="Winged helix-like DNA-binding domain superfamily/Winged helix DNA-binding domain"/>
    <property type="match status" value="1"/>
</dbReference>
<dbReference type="Pfam" id="PF00455">
    <property type="entry name" value="DeoRC"/>
    <property type="match status" value="1"/>
</dbReference>
<dbReference type="RefSeq" id="WP_249862116.1">
    <property type="nucleotide sequence ID" value="NZ_CP027059.1"/>
</dbReference>
<dbReference type="InterPro" id="IPR050313">
    <property type="entry name" value="Carb_Metab_HTH_regulators"/>
</dbReference>
<dbReference type="InterPro" id="IPR018356">
    <property type="entry name" value="Tscrpt_reg_HTH_DeoR_CS"/>
</dbReference>
<keyword evidence="6" id="KW-1185">Reference proteome</keyword>
<evidence type="ECO:0000313" key="6">
    <source>
        <dbReference type="Proteomes" id="UP001057134"/>
    </source>
</evidence>
<evidence type="ECO:0000256" key="1">
    <source>
        <dbReference type="ARBA" id="ARBA00023015"/>
    </source>
</evidence>
<dbReference type="InterPro" id="IPR014036">
    <property type="entry name" value="DeoR-like_C"/>
</dbReference>
<reference evidence="5" key="1">
    <citation type="submission" date="2018-02" db="EMBL/GenBank/DDBJ databases">
        <authorList>
            <person name="Kim S.-K."/>
            <person name="Jung H.-I."/>
            <person name="Lee S.-W."/>
        </authorList>
    </citation>
    <scope>NUCLEOTIDE SEQUENCE</scope>
    <source>
        <strain evidence="5">SK3146</strain>
    </source>
</reference>
<feature type="domain" description="HTH deoR-type" evidence="4">
    <location>
        <begin position="3"/>
        <end position="58"/>
    </location>
</feature>
<keyword evidence="1" id="KW-0805">Transcription regulation</keyword>
<dbReference type="Pfam" id="PF08220">
    <property type="entry name" value="HTH_DeoR"/>
    <property type="match status" value="1"/>
</dbReference>
<name>A0ABY4RYH7_9BACL</name>
<evidence type="ECO:0000256" key="3">
    <source>
        <dbReference type="ARBA" id="ARBA00023163"/>
    </source>
</evidence>
<dbReference type="SUPFAM" id="SSF100950">
    <property type="entry name" value="NagB/RpiA/CoA transferase-like"/>
    <property type="match status" value="1"/>
</dbReference>
<dbReference type="PANTHER" id="PTHR30363">
    <property type="entry name" value="HTH-TYPE TRANSCRIPTIONAL REGULATOR SRLR-RELATED"/>
    <property type="match status" value="1"/>
</dbReference>
<sequence>MFVQQRHQAILQKLHKEKSVVVSELIEMFGVSFETVRRDLEFLEKEGFLKRVHGGAIPAEIDYKKEQPLTFRETKFVEEKRQLVELATRYVTEGQSIALDVSTTNTEFAKALKPKFERLTIITNSLPIANELVEMPHYTIILTGGVIRNEERGVIGDLAEAFVSQFHADLFFMSVSGISLEAGVTDFGIGEVQLKKLMHKNAKRTIALADSSKFEVVSLLKVCGIDEVERYVTDPLIDREIVERYKSHGLEIVYE</sequence>
<reference evidence="5" key="2">
    <citation type="journal article" date="2021" name="J Anim Sci Technol">
        <title>Complete genome sequence of Paenibacillus konkukensis sp. nov. SK3146 as a potential probiotic strain.</title>
        <authorList>
            <person name="Jung H.I."/>
            <person name="Park S."/>
            <person name="Niu K.M."/>
            <person name="Lee S.W."/>
            <person name="Kothari D."/>
            <person name="Yi K.J."/>
            <person name="Kim S.K."/>
        </authorList>
    </citation>
    <scope>NUCLEOTIDE SEQUENCE</scope>
    <source>
        <strain evidence="5">SK3146</strain>
    </source>
</reference>
<keyword evidence="3" id="KW-0804">Transcription</keyword>
<dbReference type="Proteomes" id="UP001057134">
    <property type="component" value="Chromosome"/>
</dbReference>
<dbReference type="PRINTS" id="PR00037">
    <property type="entry name" value="HTHLACR"/>
</dbReference>
<dbReference type="SUPFAM" id="SSF46785">
    <property type="entry name" value="Winged helix' DNA-binding domain"/>
    <property type="match status" value="1"/>
</dbReference>
<dbReference type="PROSITE" id="PS00894">
    <property type="entry name" value="HTH_DEOR_1"/>
    <property type="match status" value="1"/>
</dbReference>
<evidence type="ECO:0000259" key="4">
    <source>
        <dbReference type="PROSITE" id="PS51000"/>
    </source>
</evidence>
<evidence type="ECO:0000313" key="5">
    <source>
        <dbReference type="EMBL" id="UQZ86593.1"/>
    </source>
</evidence>
<evidence type="ECO:0000256" key="2">
    <source>
        <dbReference type="ARBA" id="ARBA00023125"/>
    </source>
</evidence>